<organism evidence="3 4">
    <name type="scientific">Mycolicibacterium canariasense</name>
    <name type="common">Mycobacterium canariasense</name>
    <dbReference type="NCBI Taxonomy" id="228230"/>
    <lineage>
        <taxon>Bacteria</taxon>
        <taxon>Bacillati</taxon>
        <taxon>Actinomycetota</taxon>
        <taxon>Actinomycetes</taxon>
        <taxon>Mycobacteriales</taxon>
        <taxon>Mycobacteriaceae</taxon>
        <taxon>Mycolicibacterium</taxon>
    </lineage>
</organism>
<evidence type="ECO:0000256" key="2">
    <source>
        <dbReference type="SAM" id="Phobius"/>
    </source>
</evidence>
<dbReference type="EMBL" id="BCSY01000046">
    <property type="protein sequence ID" value="GAS96059.1"/>
    <property type="molecule type" value="Genomic_DNA"/>
</dbReference>
<feature type="transmembrane region" description="Helical" evidence="2">
    <location>
        <begin position="205"/>
        <end position="229"/>
    </location>
</feature>
<feature type="region of interest" description="Disordered" evidence="1">
    <location>
        <begin position="469"/>
        <end position="511"/>
    </location>
</feature>
<sequence>MATSVTRAAAALSTPLSIDRYSTAESTIPAMPSATNTTLAATKADRAEIPQFAGRSSSRRISPRLHQIADNMAVSRVVAADVSAVHEWFLHRGLPLVLTRRVRSRALVERSAPMISAVGALTAVTMLLAEVTDERPDYGYAVRLGVIAVVLLVAPFALTLLHRLDSRLGETGRRSGAWVVMAIFVVVMPVTVSGWTGAAAAEAPVFVLISLLAIWLTYLGFGSIAAWAFRFAWVQLGALGTLMSRALPLLMLTVVVYFTGELWQLAARMTRQRLWQTIGFLALVALVFVIATIRDEVQALRDGRAEQTDPARLLAGTPLQPAPGRQPARTQLSRAENLNVVAIMVVSQAIQVVLFTAGLFAFFLALGVIAIPDDVTVLWSAEENCPVPGREGEFSAGEPPCAGTWFGVHIPIPQTVVHTSLFVAVLSGLYFTVSTSVDPLYRQRFFDPLIADVAVSLAGRDAYLELEAGEKHTTPAGSGQQQGGTGHADSGQPVAGQPDPDEHGPQRLAAQ</sequence>
<feature type="transmembrane region" description="Helical" evidence="2">
    <location>
        <begin position="111"/>
        <end position="129"/>
    </location>
</feature>
<feature type="transmembrane region" description="Helical" evidence="2">
    <location>
        <begin position="415"/>
        <end position="433"/>
    </location>
</feature>
<evidence type="ECO:0000313" key="3">
    <source>
        <dbReference type="EMBL" id="GAS96059.1"/>
    </source>
</evidence>
<feature type="transmembrane region" description="Helical" evidence="2">
    <location>
        <begin position="338"/>
        <end position="371"/>
    </location>
</feature>
<feature type="transmembrane region" description="Helical" evidence="2">
    <location>
        <begin position="274"/>
        <end position="293"/>
    </location>
</feature>
<name>A0A100WCN8_MYCCR</name>
<reference evidence="4" key="1">
    <citation type="journal article" date="2016" name="Genome Announc.">
        <title>Draft Genome Sequences of Five Rapidly Growing Mycobacterium Species, M. thermoresistibile, M. fortuitum subsp. acetamidolyticum, M. canariasense, M. brisbanense, and M. novocastrense.</title>
        <authorList>
            <person name="Katahira K."/>
            <person name="Ogura Y."/>
            <person name="Gotoh Y."/>
            <person name="Hayashi T."/>
        </authorList>
    </citation>
    <scope>NUCLEOTIDE SEQUENCE [LARGE SCALE GENOMIC DNA]</scope>
    <source>
        <strain evidence="4">JCM15298</strain>
    </source>
</reference>
<reference evidence="4" key="2">
    <citation type="submission" date="2016-02" db="EMBL/GenBank/DDBJ databases">
        <title>Draft genome sequence of five rapidly growing Mycobacterium species.</title>
        <authorList>
            <person name="Katahira K."/>
            <person name="Gotou Y."/>
            <person name="Iida K."/>
            <person name="Ogura Y."/>
            <person name="Hayashi T."/>
        </authorList>
    </citation>
    <scope>NUCLEOTIDE SEQUENCE [LARGE SCALE GENOMIC DNA]</scope>
    <source>
        <strain evidence="4">JCM15298</strain>
    </source>
</reference>
<keyword evidence="2" id="KW-0812">Transmembrane</keyword>
<keyword evidence="4" id="KW-1185">Reference proteome</keyword>
<protein>
    <recommendedName>
        <fullName evidence="5">Integral membrane protein</fullName>
    </recommendedName>
</protein>
<keyword evidence="2" id="KW-0472">Membrane</keyword>
<dbReference type="AlphaFoldDB" id="A0A100WCN8"/>
<proteinExistence type="predicted"/>
<evidence type="ECO:0000256" key="1">
    <source>
        <dbReference type="SAM" id="MobiDB-lite"/>
    </source>
</evidence>
<dbReference type="Proteomes" id="UP000069443">
    <property type="component" value="Unassembled WGS sequence"/>
</dbReference>
<accession>A0A100WCN8</accession>
<feature type="transmembrane region" description="Helical" evidence="2">
    <location>
        <begin position="141"/>
        <end position="164"/>
    </location>
</feature>
<keyword evidence="2" id="KW-1133">Transmembrane helix</keyword>
<evidence type="ECO:0000313" key="4">
    <source>
        <dbReference type="Proteomes" id="UP000069443"/>
    </source>
</evidence>
<feature type="transmembrane region" description="Helical" evidence="2">
    <location>
        <begin position="236"/>
        <end position="259"/>
    </location>
</feature>
<gene>
    <name evidence="3" type="ORF">RMCC_3025</name>
</gene>
<dbReference type="STRING" id="228230.RMCC_3025"/>
<comment type="caution">
    <text evidence="3">The sequence shown here is derived from an EMBL/GenBank/DDBJ whole genome shotgun (WGS) entry which is preliminary data.</text>
</comment>
<evidence type="ECO:0008006" key="5">
    <source>
        <dbReference type="Google" id="ProtNLM"/>
    </source>
</evidence>
<feature type="transmembrane region" description="Helical" evidence="2">
    <location>
        <begin position="176"/>
        <end position="199"/>
    </location>
</feature>